<sequence length="166" mass="18821">MVLATDEAEKRQQDAELFTRLTTLDEYIAATHDLVASHFAVETDKELTSNGPITNPRNKLFSDRRFESRGFLAGLGQRMAKRSIFCEKTLEYFLHNSVEDPVREIFDQLRDVDQVRHEFGIGNGIVFENHPNVISDVAEEVVDRQASSIPPQTPDQGKDPGHIRPD</sequence>
<organism evidence="2 3">
    <name type="scientific">Truncatella angustata</name>
    <dbReference type="NCBI Taxonomy" id="152316"/>
    <lineage>
        <taxon>Eukaryota</taxon>
        <taxon>Fungi</taxon>
        <taxon>Dikarya</taxon>
        <taxon>Ascomycota</taxon>
        <taxon>Pezizomycotina</taxon>
        <taxon>Sordariomycetes</taxon>
        <taxon>Xylariomycetidae</taxon>
        <taxon>Amphisphaeriales</taxon>
        <taxon>Sporocadaceae</taxon>
        <taxon>Truncatella</taxon>
    </lineage>
</organism>
<dbReference type="RefSeq" id="XP_045957862.1">
    <property type="nucleotide sequence ID" value="XM_046109221.1"/>
</dbReference>
<reference evidence="2" key="1">
    <citation type="journal article" date="2021" name="Nat. Commun.">
        <title>Genetic determinants of endophytism in the Arabidopsis root mycobiome.</title>
        <authorList>
            <person name="Mesny F."/>
            <person name="Miyauchi S."/>
            <person name="Thiergart T."/>
            <person name="Pickel B."/>
            <person name="Atanasova L."/>
            <person name="Karlsson M."/>
            <person name="Huettel B."/>
            <person name="Barry K.W."/>
            <person name="Haridas S."/>
            <person name="Chen C."/>
            <person name="Bauer D."/>
            <person name="Andreopoulos W."/>
            <person name="Pangilinan J."/>
            <person name="LaButti K."/>
            <person name="Riley R."/>
            <person name="Lipzen A."/>
            <person name="Clum A."/>
            <person name="Drula E."/>
            <person name="Henrissat B."/>
            <person name="Kohler A."/>
            <person name="Grigoriev I.V."/>
            <person name="Martin F.M."/>
            <person name="Hacquard S."/>
        </authorList>
    </citation>
    <scope>NUCLEOTIDE SEQUENCE</scope>
    <source>
        <strain evidence="2">MPI-SDFR-AT-0073</strain>
    </source>
</reference>
<keyword evidence="3" id="KW-1185">Reference proteome</keyword>
<dbReference type="GeneID" id="70138112"/>
<accession>A0A9P8UKD3</accession>
<dbReference type="OrthoDB" id="411394at2759"/>
<dbReference type="Proteomes" id="UP000758603">
    <property type="component" value="Unassembled WGS sequence"/>
</dbReference>
<comment type="caution">
    <text evidence="2">The sequence shown here is derived from an EMBL/GenBank/DDBJ whole genome shotgun (WGS) entry which is preliminary data.</text>
</comment>
<dbReference type="AlphaFoldDB" id="A0A9P8UKD3"/>
<gene>
    <name evidence="2" type="ORF">BKA67DRAFT_692691</name>
</gene>
<feature type="compositionally biased region" description="Basic and acidic residues" evidence="1">
    <location>
        <begin position="156"/>
        <end position="166"/>
    </location>
</feature>
<name>A0A9P8UKD3_9PEZI</name>
<evidence type="ECO:0000313" key="3">
    <source>
        <dbReference type="Proteomes" id="UP000758603"/>
    </source>
</evidence>
<feature type="region of interest" description="Disordered" evidence="1">
    <location>
        <begin position="142"/>
        <end position="166"/>
    </location>
</feature>
<evidence type="ECO:0000313" key="2">
    <source>
        <dbReference type="EMBL" id="KAH6653585.1"/>
    </source>
</evidence>
<dbReference type="EMBL" id="JAGPXC010000005">
    <property type="protein sequence ID" value="KAH6653585.1"/>
    <property type="molecule type" value="Genomic_DNA"/>
</dbReference>
<proteinExistence type="predicted"/>
<evidence type="ECO:0000256" key="1">
    <source>
        <dbReference type="SAM" id="MobiDB-lite"/>
    </source>
</evidence>
<protein>
    <submittedName>
        <fullName evidence="2">Uncharacterized protein</fullName>
    </submittedName>
</protein>